<sequence length="69" mass="7545">MARNVTALPAQGKCGKYGKYGKCGKYGKYGKCGKCGNFCLIAKVRFTLRTSVFQLPESSKLSEELALFV</sequence>
<evidence type="ECO:0000313" key="1">
    <source>
        <dbReference type="EMBL" id="WAN69862.1"/>
    </source>
</evidence>
<reference evidence="1" key="2">
    <citation type="submission" date="2022-10" db="EMBL/GenBank/DDBJ databases">
        <authorList>
            <person name="Ngo T.-E."/>
        </authorList>
    </citation>
    <scope>NUCLEOTIDE SEQUENCE</scope>
    <source>
        <strain evidence="1">JHB</strain>
    </source>
</reference>
<proteinExistence type="predicted"/>
<gene>
    <name evidence="1" type="ORF">BJP36_37855</name>
</gene>
<protein>
    <submittedName>
        <fullName evidence="1">Uncharacterized protein</fullName>
    </submittedName>
</protein>
<dbReference type="EMBL" id="CP017708">
    <property type="protein sequence ID" value="WAN69862.1"/>
    <property type="molecule type" value="Genomic_DNA"/>
</dbReference>
<organism evidence="1">
    <name type="scientific">Moorena producens (strain JHB)</name>
    <dbReference type="NCBI Taxonomy" id="1454205"/>
    <lineage>
        <taxon>Bacteria</taxon>
        <taxon>Bacillati</taxon>
        <taxon>Cyanobacteriota</taxon>
        <taxon>Cyanophyceae</taxon>
        <taxon>Coleofasciculales</taxon>
        <taxon>Coleofasciculaceae</taxon>
        <taxon>Moorena</taxon>
    </lineage>
</organism>
<reference evidence="1" key="1">
    <citation type="journal article" date="2017" name="Proc. Natl. Acad. Sci. U.S.A.">
        <title>Comparative genomics uncovers the prolific and distinctive metabolic potential of the cyanobacterial genus Moorea.</title>
        <authorList>
            <person name="Leao T."/>
            <person name="Castelao G."/>
            <person name="Korobeynikov A."/>
            <person name="Monroe E.A."/>
            <person name="Podell S."/>
            <person name="Glukhov E."/>
            <person name="Allen E.E."/>
            <person name="Gerwick W.H."/>
            <person name="Gerwick L."/>
        </authorList>
    </citation>
    <scope>NUCLEOTIDE SEQUENCE</scope>
    <source>
        <strain evidence="1">JHB</strain>
    </source>
</reference>
<dbReference type="AlphaFoldDB" id="A0A9Q9SUG5"/>
<name>A0A9Q9SUG5_MOOP1</name>
<dbReference type="Proteomes" id="UP000176944">
    <property type="component" value="Chromosome"/>
</dbReference>
<accession>A0A9Q9SUG5</accession>